<evidence type="ECO:0000313" key="14">
    <source>
        <dbReference type="EMBL" id="ALS33856.1"/>
    </source>
</evidence>
<dbReference type="NCBIfam" id="NF006506">
    <property type="entry name" value="PRK08942.1"/>
    <property type="match status" value="1"/>
</dbReference>
<dbReference type="NCBIfam" id="TIGR01662">
    <property type="entry name" value="HAD-SF-IIIA"/>
    <property type="match status" value="1"/>
</dbReference>
<evidence type="ECO:0000313" key="15">
    <source>
        <dbReference type="Proteomes" id="UP000065261"/>
    </source>
</evidence>
<feature type="binding site" evidence="11">
    <location>
        <position position="139"/>
    </location>
    <ligand>
        <name>substrate</name>
    </ligand>
</feature>
<dbReference type="InterPro" id="IPR004446">
    <property type="entry name" value="Heptose_bisP_phosphatase"/>
</dbReference>
<feature type="binding site" evidence="13">
    <location>
        <position position="15"/>
    </location>
    <ligand>
        <name>Mg(2+)</name>
        <dbReference type="ChEBI" id="CHEBI:18420"/>
    </ligand>
</feature>
<organism evidence="14">
    <name type="scientific">Pseudoalteromonas translucida KMM 520</name>
    <dbReference type="NCBI Taxonomy" id="1315283"/>
    <lineage>
        <taxon>Bacteria</taxon>
        <taxon>Pseudomonadati</taxon>
        <taxon>Pseudomonadota</taxon>
        <taxon>Gammaproteobacteria</taxon>
        <taxon>Alteromonadales</taxon>
        <taxon>Pseudoalteromonadaceae</taxon>
        <taxon>Pseudoalteromonas</taxon>
    </lineage>
</organism>
<keyword evidence="4 9" id="KW-0378">Hydrolase</keyword>
<feature type="site" description="Contributes to substrate recognition" evidence="12">
    <location>
        <position position="112"/>
    </location>
</feature>
<dbReference type="EMBL" id="CP011034">
    <property type="protein sequence ID" value="ALS33856.1"/>
    <property type="molecule type" value="Genomic_DNA"/>
</dbReference>
<dbReference type="CDD" id="cd07503">
    <property type="entry name" value="HAD_HisB-N"/>
    <property type="match status" value="1"/>
</dbReference>
<feature type="active site" description="Proton donor" evidence="10">
    <location>
        <position position="15"/>
    </location>
</feature>
<sequence length="185" mass="20656">MNQSHKNKALFLDRDGVVNIDHGYVYQSEQFEFIEGVFSTCKAFYDAGYKIIIVTNQSGIGRGYYTEADFIALTSWMKAQFSAHQILISDVYFCPHHPINALPEYLKQCACRKPAPGMLLQGISDHNIDPQQSIMVGDKKSDMQAAEQAGIATRVLVHSGQQFDDSAKQTADFIFNSINDLPALL</sequence>
<reference evidence="14 15" key="1">
    <citation type="submission" date="2015-03" db="EMBL/GenBank/DDBJ databases">
        <authorList>
            <person name="Murphy D."/>
        </authorList>
    </citation>
    <scope>NUCLEOTIDE SEQUENCE [LARGE SCALE GENOMIC DNA]</scope>
    <source>
        <strain evidence="14 15">KMM 520</strain>
    </source>
</reference>
<dbReference type="KEGG" id="ptn:PTRA_a2806"/>
<feature type="binding site" evidence="13">
    <location>
        <position position="139"/>
    </location>
    <ligand>
        <name>Mg(2+)</name>
        <dbReference type="ChEBI" id="CHEBI:18420"/>
    </ligand>
</feature>
<proteinExistence type="inferred from homology"/>
<dbReference type="EC" id="3.1.3.-" evidence="9"/>
<dbReference type="AlphaFoldDB" id="A0A0U2VH46"/>
<keyword evidence="5 13" id="KW-0862">Zinc</keyword>
<dbReference type="PIRSF" id="PIRSF004682">
    <property type="entry name" value="GmhB"/>
    <property type="match status" value="1"/>
</dbReference>
<comment type="similarity">
    <text evidence="8 9">Belongs to the gmhB family.</text>
</comment>
<evidence type="ECO:0000256" key="3">
    <source>
        <dbReference type="ARBA" id="ARBA00022723"/>
    </source>
</evidence>
<evidence type="ECO:0000256" key="7">
    <source>
        <dbReference type="ARBA" id="ARBA00031828"/>
    </source>
</evidence>
<dbReference type="NCBIfam" id="TIGR00213">
    <property type="entry name" value="GmhB_yaeD"/>
    <property type="match status" value="1"/>
</dbReference>
<dbReference type="Pfam" id="PF13242">
    <property type="entry name" value="Hydrolase_like"/>
    <property type="match status" value="1"/>
</dbReference>
<feature type="binding site" evidence="11">
    <location>
        <begin position="112"/>
        <end position="113"/>
    </location>
    <ligand>
        <name>substrate</name>
    </ligand>
</feature>
<keyword evidence="13" id="KW-0460">Magnesium</keyword>
<evidence type="ECO:0000256" key="8">
    <source>
        <dbReference type="ARBA" id="ARBA00061616"/>
    </source>
</evidence>
<feature type="binding site" evidence="13">
    <location>
        <position position="94"/>
    </location>
    <ligand>
        <name>Zn(2+)</name>
        <dbReference type="ChEBI" id="CHEBI:29105"/>
    </ligand>
</feature>
<gene>
    <name evidence="14" type="primary">gmhB</name>
    <name evidence="14" type="ORF">PTRA_a2806</name>
</gene>
<accession>A0A0U2VH46</accession>
<dbReference type="GO" id="GO:0016791">
    <property type="term" value="F:phosphatase activity"/>
    <property type="evidence" value="ECO:0007669"/>
    <property type="project" value="InterPro"/>
</dbReference>
<feature type="binding site" evidence="11">
    <location>
        <begin position="55"/>
        <end position="58"/>
    </location>
    <ligand>
        <name>substrate</name>
    </ligand>
</feature>
<dbReference type="InterPro" id="IPR006543">
    <property type="entry name" value="Histidinol-phos"/>
</dbReference>
<evidence type="ECO:0000256" key="12">
    <source>
        <dbReference type="PIRSR" id="PIRSR004682-3"/>
    </source>
</evidence>
<comment type="cofactor">
    <cofactor evidence="13">
        <name>Mg(2+)</name>
        <dbReference type="ChEBI" id="CHEBI:18420"/>
    </cofactor>
</comment>
<protein>
    <recommendedName>
        <fullName evidence="7 9">D,D-heptose 1,7-bisphosphate phosphatase</fullName>
        <ecNumber evidence="9">3.1.3.-</ecNumber>
    </recommendedName>
</protein>
<evidence type="ECO:0000256" key="2">
    <source>
        <dbReference type="ARBA" id="ARBA00022490"/>
    </source>
</evidence>
<keyword evidence="6 9" id="KW-0119">Carbohydrate metabolism</keyword>
<dbReference type="PANTHER" id="PTHR42891">
    <property type="entry name" value="D-GLYCERO-BETA-D-MANNO-HEPTOSE-1,7-BISPHOSPHATE 7-PHOSPHATASE"/>
    <property type="match status" value="1"/>
</dbReference>
<dbReference type="GO" id="GO:0005975">
    <property type="term" value="P:carbohydrate metabolic process"/>
    <property type="evidence" value="ECO:0007669"/>
    <property type="project" value="InterPro"/>
</dbReference>
<evidence type="ECO:0000256" key="4">
    <source>
        <dbReference type="ARBA" id="ARBA00022801"/>
    </source>
</evidence>
<feature type="binding site" evidence="13">
    <location>
        <position position="13"/>
    </location>
    <ligand>
        <name>Mg(2+)</name>
        <dbReference type="ChEBI" id="CHEBI:18420"/>
    </ligand>
</feature>
<keyword evidence="3 13" id="KW-0479">Metal-binding</keyword>
<feature type="site" description="Stabilizes the phosphoryl group" evidence="12">
    <location>
        <position position="55"/>
    </location>
</feature>
<dbReference type="FunFam" id="3.40.50.1000:FF:000037">
    <property type="entry name" value="D,D-heptose 1,7-bisphosphate phosphatase"/>
    <property type="match status" value="1"/>
</dbReference>
<evidence type="ECO:0000256" key="6">
    <source>
        <dbReference type="ARBA" id="ARBA00023277"/>
    </source>
</evidence>
<comment type="subcellular location">
    <subcellularLocation>
        <location evidence="1 9">Cytoplasm</location>
    </subcellularLocation>
</comment>
<feature type="binding site" evidence="13">
    <location>
        <position position="138"/>
    </location>
    <ligand>
        <name>Mg(2+)</name>
        <dbReference type="ChEBI" id="CHEBI:18420"/>
    </ligand>
</feature>
<feature type="binding site" evidence="11">
    <location>
        <begin position="21"/>
        <end position="24"/>
    </location>
    <ligand>
        <name>substrate</name>
    </ligand>
</feature>
<evidence type="ECO:0000256" key="11">
    <source>
        <dbReference type="PIRSR" id="PIRSR004682-2"/>
    </source>
</evidence>
<feature type="binding site" evidence="13">
    <location>
        <position position="109"/>
    </location>
    <ligand>
        <name>Zn(2+)</name>
        <dbReference type="ChEBI" id="CHEBI:29105"/>
    </ligand>
</feature>
<feature type="site" description="Stabilizes the phosphoryl group" evidence="12">
    <location>
        <position position="113"/>
    </location>
</feature>
<feature type="active site" description="Proton donor" evidence="10">
    <location>
        <position position="13"/>
    </location>
</feature>
<evidence type="ECO:0000256" key="13">
    <source>
        <dbReference type="PIRSR" id="PIRSR004682-4"/>
    </source>
</evidence>
<dbReference type="InterPro" id="IPR006549">
    <property type="entry name" value="HAD-SF_hydro_IIIA"/>
</dbReference>
<dbReference type="OrthoDB" id="9781367at2"/>
<dbReference type="InterPro" id="IPR023214">
    <property type="entry name" value="HAD_sf"/>
</dbReference>
<dbReference type="PATRIC" id="fig|1315283.4.peg.2445"/>
<dbReference type="NCBIfam" id="TIGR01656">
    <property type="entry name" value="Histidinol-ppas"/>
    <property type="match status" value="1"/>
</dbReference>
<evidence type="ECO:0000256" key="10">
    <source>
        <dbReference type="PIRSR" id="PIRSR004682-1"/>
    </source>
</evidence>
<feature type="binding site" evidence="13">
    <location>
        <position position="111"/>
    </location>
    <ligand>
        <name>Zn(2+)</name>
        <dbReference type="ChEBI" id="CHEBI:29105"/>
    </ligand>
</feature>
<name>A0A0U2VH46_9GAMM</name>
<evidence type="ECO:0000256" key="5">
    <source>
        <dbReference type="ARBA" id="ARBA00022833"/>
    </source>
</evidence>
<dbReference type="Gene3D" id="3.40.50.1000">
    <property type="entry name" value="HAD superfamily/HAD-like"/>
    <property type="match status" value="1"/>
</dbReference>
<dbReference type="GO" id="GO:0046872">
    <property type="term" value="F:metal ion binding"/>
    <property type="evidence" value="ECO:0007669"/>
    <property type="project" value="UniProtKB-KW"/>
</dbReference>
<dbReference type="PANTHER" id="PTHR42891:SF1">
    <property type="entry name" value="D-GLYCERO-BETA-D-MANNO-HEPTOSE-1,7-BISPHOSPHATE 7-PHOSPHATASE"/>
    <property type="match status" value="1"/>
</dbReference>
<evidence type="ECO:0000256" key="9">
    <source>
        <dbReference type="PIRNR" id="PIRNR004682"/>
    </source>
</evidence>
<dbReference type="InterPro" id="IPR036412">
    <property type="entry name" value="HAD-like_sf"/>
</dbReference>
<dbReference type="GO" id="GO:0005737">
    <property type="term" value="C:cytoplasm"/>
    <property type="evidence" value="ECO:0007669"/>
    <property type="project" value="UniProtKB-SubCell"/>
</dbReference>
<dbReference type="SUPFAM" id="SSF56784">
    <property type="entry name" value="HAD-like"/>
    <property type="match status" value="1"/>
</dbReference>
<keyword evidence="2 9" id="KW-0963">Cytoplasm</keyword>
<dbReference type="Proteomes" id="UP000065261">
    <property type="component" value="Chromosome I"/>
</dbReference>
<evidence type="ECO:0000256" key="1">
    <source>
        <dbReference type="ARBA" id="ARBA00004496"/>
    </source>
</evidence>
<comment type="cofactor">
    <cofactor evidence="13">
        <name>Zn(2+)</name>
        <dbReference type="ChEBI" id="CHEBI:29105"/>
    </cofactor>
</comment>
<feature type="binding site" evidence="13">
    <location>
        <position position="96"/>
    </location>
    <ligand>
        <name>Zn(2+)</name>
        <dbReference type="ChEBI" id="CHEBI:29105"/>
    </ligand>
</feature>
<dbReference type="RefSeq" id="WP_058373978.1">
    <property type="nucleotide sequence ID" value="NZ_CP011034.1"/>
</dbReference>
<feature type="binding site" evidence="11">
    <location>
        <begin position="13"/>
        <end position="15"/>
    </location>
    <ligand>
        <name>substrate</name>
    </ligand>
</feature>